<dbReference type="Gene3D" id="3.40.50.1110">
    <property type="entry name" value="SGNH hydrolase"/>
    <property type="match status" value="1"/>
</dbReference>
<dbReference type="RefSeq" id="WP_163475273.1">
    <property type="nucleotide sequence ID" value="NZ_JAAGWE010000007.1"/>
</dbReference>
<dbReference type="InterPro" id="IPR036514">
    <property type="entry name" value="SGNH_hydro_sf"/>
</dbReference>
<evidence type="ECO:0000313" key="2">
    <source>
        <dbReference type="EMBL" id="NEM05075.1"/>
    </source>
</evidence>
<sequence length="246" mass="26629">MGPVASTGRPGTTRTVVCVGDSSTRGRSSGDYVAELQRRSGPDGTRFVNAGVDGDLAWNVLQRLDRVVACRPDAVTLLVGTNDVLATLDARREAVYRRRKHIPRTPTLDWYRECVDAVLGRLRSETTARLAVLDLPPLGEDLSGETNRRVGAYDAALREVAAAHGVPVLPLHDRLVAMLPPGHRPPPFDGSSAVMLKATFAHLLLRRSLDEIGRRKGLAVLSDHVHLTERSAAVVADLIGDFLLPT</sequence>
<protein>
    <submittedName>
        <fullName evidence="2">SGNH/GDSL hydrolase family protein</fullName>
    </submittedName>
</protein>
<feature type="domain" description="SGNH hydrolase-type esterase" evidence="1">
    <location>
        <begin position="18"/>
        <end position="176"/>
    </location>
</feature>
<dbReference type="GO" id="GO:0004622">
    <property type="term" value="F:phosphatidylcholine lysophospholipase activity"/>
    <property type="evidence" value="ECO:0007669"/>
    <property type="project" value="TreeGrafter"/>
</dbReference>
<dbReference type="PANTHER" id="PTHR30383:SF5">
    <property type="entry name" value="SGNH HYDROLASE-TYPE ESTERASE DOMAIN-CONTAINING PROTEIN"/>
    <property type="match status" value="1"/>
</dbReference>
<dbReference type="AlphaFoldDB" id="A0A6P0GCP5"/>
<evidence type="ECO:0000259" key="1">
    <source>
        <dbReference type="Pfam" id="PF13472"/>
    </source>
</evidence>
<dbReference type="Proteomes" id="UP000471126">
    <property type="component" value="Unassembled WGS sequence"/>
</dbReference>
<name>A0A6P0GCP5_9ACTN</name>
<dbReference type="Pfam" id="PF13472">
    <property type="entry name" value="Lipase_GDSL_2"/>
    <property type="match status" value="1"/>
</dbReference>
<reference evidence="2 3" key="1">
    <citation type="submission" date="2019-12" db="EMBL/GenBank/DDBJ databases">
        <title>WGS of CPCC 203550 I12A-02606.</title>
        <authorList>
            <person name="Jiang Z."/>
        </authorList>
    </citation>
    <scope>NUCLEOTIDE SEQUENCE [LARGE SCALE GENOMIC DNA]</scope>
    <source>
        <strain evidence="2 3">I12A-02606</strain>
    </source>
</reference>
<proteinExistence type="predicted"/>
<organism evidence="2 3">
    <name type="scientific">Geodermatophilus normandii</name>
    <dbReference type="NCBI Taxonomy" id="1137989"/>
    <lineage>
        <taxon>Bacteria</taxon>
        <taxon>Bacillati</taxon>
        <taxon>Actinomycetota</taxon>
        <taxon>Actinomycetes</taxon>
        <taxon>Geodermatophilales</taxon>
        <taxon>Geodermatophilaceae</taxon>
        <taxon>Geodermatophilus</taxon>
    </lineage>
</organism>
<dbReference type="SUPFAM" id="SSF52266">
    <property type="entry name" value="SGNH hydrolase"/>
    <property type="match status" value="1"/>
</dbReference>
<accession>A0A6P0GCP5</accession>
<comment type="caution">
    <text evidence="2">The sequence shown here is derived from an EMBL/GenBank/DDBJ whole genome shotgun (WGS) entry which is preliminary data.</text>
</comment>
<dbReference type="EMBL" id="JAAGWE010000007">
    <property type="protein sequence ID" value="NEM05075.1"/>
    <property type="molecule type" value="Genomic_DNA"/>
</dbReference>
<evidence type="ECO:0000313" key="3">
    <source>
        <dbReference type="Proteomes" id="UP000471126"/>
    </source>
</evidence>
<gene>
    <name evidence="2" type="ORF">GCU54_03430</name>
</gene>
<dbReference type="InterPro" id="IPR051532">
    <property type="entry name" value="Ester_Hydrolysis_Enzymes"/>
</dbReference>
<dbReference type="InterPro" id="IPR013830">
    <property type="entry name" value="SGNH_hydro"/>
</dbReference>
<keyword evidence="2" id="KW-0378">Hydrolase</keyword>
<dbReference type="PANTHER" id="PTHR30383">
    <property type="entry name" value="THIOESTERASE 1/PROTEASE 1/LYSOPHOSPHOLIPASE L1"/>
    <property type="match status" value="1"/>
</dbReference>